<evidence type="ECO:0000256" key="5">
    <source>
        <dbReference type="SAM" id="MobiDB-lite"/>
    </source>
</evidence>
<evidence type="ECO:0000313" key="6">
    <source>
        <dbReference type="EMBL" id="CAI8032447.1"/>
    </source>
</evidence>
<comment type="caution">
    <text evidence="6">The sequence shown here is derived from an EMBL/GenBank/DDBJ whole genome shotgun (WGS) entry which is preliminary data.</text>
</comment>
<dbReference type="NCBIfam" id="TIGR03953">
    <property type="entry name" value="rplD_bact"/>
    <property type="match status" value="1"/>
</dbReference>
<dbReference type="PANTHER" id="PTHR10746:SF6">
    <property type="entry name" value="LARGE RIBOSOMAL SUBUNIT PROTEIN UL4M"/>
    <property type="match status" value="1"/>
</dbReference>
<dbReference type="InterPro" id="IPR013005">
    <property type="entry name" value="Ribosomal_uL4-like"/>
</dbReference>
<dbReference type="Pfam" id="PF00573">
    <property type="entry name" value="Ribosomal_L4"/>
    <property type="match status" value="1"/>
</dbReference>
<proteinExistence type="inferred from homology"/>
<accession>A0AA35SNQ7</accession>
<keyword evidence="7" id="KW-1185">Reference proteome</keyword>
<dbReference type="GO" id="GO:0006412">
    <property type="term" value="P:translation"/>
    <property type="evidence" value="ECO:0007669"/>
    <property type="project" value="InterPro"/>
</dbReference>
<feature type="region of interest" description="Disordered" evidence="5">
    <location>
        <begin position="41"/>
        <end position="71"/>
    </location>
</feature>
<comment type="similarity">
    <text evidence="1">Belongs to the universal ribosomal protein uL4 family.</text>
</comment>
<dbReference type="GO" id="GO:1990904">
    <property type="term" value="C:ribonucleoprotein complex"/>
    <property type="evidence" value="ECO:0007669"/>
    <property type="project" value="UniProtKB-KW"/>
</dbReference>
<dbReference type="PANTHER" id="PTHR10746">
    <property type="entry name" value="50S RIBOSOMAL PROTEIN L4"/>
    <property type="match status" value="1"/>
</dbReference>
<organism evidence="6 7">
    <name type="scientific">Geodia barretti</name>
    <name type="common">Barrett's horny sponge</name>
    <dbReference type="NCBI Taxonomy" id="519541"/>
    <lineage>
        <taxon>Eukaryota</taxon>
        <taxon>Metazoa</taxon>
        <taxon>Porifera</taxon>
        <taxon>Demospongiae</taxon>
        <taxon>Heteroscleromorpha</taxon>
        <taxon>Tetractinellida</taxon>
        <taxon>Astrophorina</taxon>
        <taxon>Geodiidae</taxon>
        <taxon>Geodia</taxon>
    </lineage>
</organism>
<dbReference type="GO" id="GO:0005840">
    <property type="term" value="C:ribosome"/>
    <property type="evidence" value="ECO:0007669"/>
    <property type="project" value="UniProtKB-KW"/>
</dbReference>
<feature type="compositionally biased region" description="Basic residues" evidence="5">
    <location>
        <begin position="58"/>
        <end position="69"/>
    </location>
</feature>
<dbReference type="SUPFAM" id="SSF52166">
    <property type="entry name" value="Ribosomal protein L4"/>
    <property type="match status" value="1"/>
</dbReference>
<evidence type="ECO:0000313" key="7">
    <source>
        <dbReference type="Proteomes" id="UP001174909"/>
    </source>
</evidence>
<keyword evidence="2 6" id="KW-0689">Ribosomal protein</keyword>
<feature type="non-terminal residue" evidence="6">
    <location>
        <position position="1"/>
    </location>
</feature>
<dbReference type="InterPro" id="IPR002136">
    <property type="entry name" value="Ribosomal_uL4"/>
</dbReference>
<reference evidence="6" key="1">
    <citation type="submission" date="2023-03" db="EMBL/GenBank/DDBJ databases">
        <authorList>
            <person name="Steffen K."/>
            <person name="Cardenas P."/>
        </authorList>
    </citation>
    <scope>NUCLEOTIDE SEQUENCE</scope>
</reference>
<evidence type="ECO:0000256" key="1">
    <source>
        <dbReference type="ARBA" id="ARBA00010528"/>
    </source>
</evidence>
<evidence type="ECO:0000256" key="4">
    <source>
        <dbReference type="ARBA" id="ARBA00040565"/>
    </source>
</evidence>
<dbReference type="AlphaFoldDB" id="A0AA35SNQ7"/>
<dbReference type="InterPro" id="IPR023574">
    <property type="entry name" value="Ribosomal_uL4_dom_sf"/>
</dbReference>
<dbReference type="HAMAP" id="MF_01328_B">
    <property type="entry name" value="Ribosomal_uL4_B"/>
    <property type="match status" value="1"/>
</dbReference>
<dbReference type="EMBL" id="CASHTH010002603">
    <property type="protein sequence ID" value="CAI8032447.1"/>
    <property type="molecule type" value="Genomic_DNA"/>
</dbReference>
<name>A0AA35SNQ7_GEOBA</name>
<sequence>DVGRSQPADEKVGSIDLGEETFGGRADIGLVWESVVQENAAARRGTHGTKTRGEVRGSGRKPWRQKGTGRARVGEIRNPLWRTGGTVFGPRPRSYAYPLPKKVVRRALRAALVQKLRDGAVTVVDELSVDEPKTSQAVELLARFDVAGRALLVDTKSGEHLKRAVQNLSKVRVVDSNQVTARDVAAAARILMTPAAVEHLEKVLAS</sequence>
<keyword evidence="3" id="KW-0687">Ribonucleoprotein</keyword>
<evidence type="ECO:0000256" key="3">
    <source>
        <dbReference type="ARBA" id="ARBA00023274"/>
    </source>
</evidence>
<dbReference type="Proteomes" id="UP001174909">
    <property type="component" value="Unassembled WGS sequence"/>
</dbReference>
<gene>
    <name evidence="6" type="ORF">GBAR_LOCUS18343</name>
</gene>
<dbReference type="GO" id="GO:0003735">
    <property type="term" value="F:structural constituent of ribosome"/>
    <property type="evidence" value="ECO:0007669"/>
    <property type="project" value="InterPro"/>
</dbReference>
<protein>
    <recommendedName>
        <fullName evidence="4">Large ribosomal subunit protein uL4m</fullName>
    </recommendedName>
</protein>
<dbReference type="Gene3D" id="3.40.1370.10">
    <property type="match status" value="1"/>
</dbReference>
<evidence type="ECO:0000256" key="2">
    <source>
        <dbReference type="ARBA" id="ARBA00022980"/>
    </source>
</evidence>